<proteinExistence type="predicted"/>
<comment type="caution">
    <text evidence="1">The sequence shown here is derived from an EMBL/GenBank/DDBJ whole genome shotgun (WGS) entry which is preliminary data.</text>
</comment>
<accession>A0A8S3TX06</accession>
<gene>
    <name evidence="1" type="ORF">MEDL_50898</name>
</gene>
<protein>
    <submittedName>
        <fullName evidence="1">Uncharacterized protein</fullName>
    </submittedName>
</protein>
<sequence length="249" mass="28910">MENGQIGTATNDCWLIQRLINILTKSESSQHGVDIPARTIERYIKEYGREQFVNRFNEKLAEWFQSEQNVLNCELYVIDYFIRPSSFTIENGHIGTAANDCWLIQRLINILMKSESSQHGVDIPARTIERYIKEYGCEQFVNSFNGKLAECFQSEKNLANCKLSVIDYFIRPTSFTMENGQIGTATNDDWLIQRLINILVKSKSPKHRIDISTWTIEGYIKDYGCEQFVNRFNEKTCRMVSSRAKCIEL</sequence>
<dbReference type="Proteomes" id="UP000683360">
    <property type="component" value="Unassembled WGS sequence"/>
</dbReference>
<reference evidence="1" key="1">
    <citation type="submission" date="2021-03" db="EMBL/GenBank/DDBJ databases">
        <authorList>
            <person name="Bekaert M."/>
        </authorList>
    </citation>
    <scope>NUCLEOTIDE SEQUENCE</scope>
</reference>
<organism evidence="1 2">
    <name type="scientific">Mytilus edulis</name>
    <name type="common">Blue mussel</name>
    <dbReference type="NCBI Taxonomy" id="6550"/>
    <lineage>
        <taxon>Eukaryota</taxon>
        <taxon>Metazoa</taxon>
        <taxon>Spiralia</taxon>
        <taxon>Lophotrochozoa</taxon>
        <taxon>Mollusca</taxon>
        <taxon>Bivalvia</taxon>
        <taxon>Autobranchia</taxon>
        <taxon>Pteriomorphia</taxon>
        <taxon>Mytilida</taxon>
        <taxon>Mytiloidea</taxon>
        <taxon>Mytilidae</taxon>
        <taxon>Mytilinae</taxon>
        <taxon>Mytilus</taxon>
    </lineage>
</organism>
<evidence type="ECO:0000313" key="2">
    <source>
        <dbReference type="Proteomes" id="UP000683360"/>
    </source>
</evidence>
<dbReference type="EMBL" id="CAJPWZ010002444">
    <property type="protein sequence ID" value="CAG2238496.1"/>
    <property type="molecule type" value="Genomic_DNA"/>
</dbReference>
<evidence type="ECO:0000313" key="1">
    <source>
        <dbReference type="EMBL" id="CAG2238496.1"/>
    </source>
</evidence>
<dbReference type="OrthoDB" id="10476878at2759"/>
<name>A0A8S3TX06_MYTED</name>
<dbReference type="AlphaFoldDB" id="A0A8S3TX06"/>
<keyword evidence="2" id="KW-1185">Reference proteome</keyword>